<dbReference type="Proteomes" id="UP000009027">
    <property type="component" value="Unassembled WGS sequence"/>
</dbReference>
<reference evidence="3 4" key="1">
    <citation type="journal article" date="2012" name="Proc. Natl. Acad. Sci. U.S.A.">
        <title>Antigenic diversity is generated by distinct evolutionary mechanisms in African trypanosome species.</title>
        <authorList>
            <person name="Jackson A.P."/>
            <person name="Berry A."/>
            <person name="Aslett M."/>
            <person name="Allison H.C."/>
            <person name="Burton P."/>
            <person name="Vavrova-Anderson J."/>
            <person name="Brown R."/>
            <person name="Browne H."/>
            <person name="Corton N."/>
            <person name="Hauser H."/>
            <person name="Gamble J."/>
            <person name="Gilderthorp R."/>
            <person name="Marcello L."/>
            <person name="McQuillan J."/>
            <person name="Otto T.D."/>
            <person name="Quail M.A."/>
            <person name="Sanders M.J."/>
            <person name="van Tonder A."/>
            <person name="Ginger M.L."/>
            <person name="Field M.C."/>
            <person name="Barry J.D."/>
            <person name="Hertz-Fowler C."/>
            <person name="Berriman M."/>
        </authorList>
    </citation>
    <scope>NUCLEOTIDE SEQUENCE</scope>
    <source>
        <strain evidence="3 4">Y486</strain>
    </source>
</reference>
<keyword evidence="4" id="KW-1185">Reference proteome</keyword>
<feature type="chain" id="PRO_5003395114" evidence="2">
    <location>
        <begin position="22"/>
        <end position="443"/>
    </location>
</feature>
<evidence type="ECO:0000313" key="4">
    <source>
        <dbReference type="Proteomes" id="UP000009027"/>
    </source>
</evidence>
<feature type="compositionally biased region" description="Polar residues" evidence="1">
    <location>
        <begin position="374"/>
        <end position="385"/>
    </location>
</feature>
<evidence type="ECO:0000313" key="3">
    <source>
        <dbReference type="EMBL" id="CCD21292.1"/>
    </source>
</evidence>
<accession>F9WUP3</accession>
<sequence>MITLWWLALAATAWQSAGVLAENKPFAAAEIGEVCTEGHKLAAAAAACMFIAADQKDTARAEKVTAKLQGLALTAQEVVSKAEETKNTTMADEAKALATKVAQELKHAREYKEKVVSTKQQALQLAVQLTHAAAEIKQFVTIAASLVGKKGSGQAGHPCIGDPKADTDEATTDSQLSGAAAKCKQEEDASVSHSNVIETLGRVKSAAAVRFETSGNKGKVQEAEAGGECPLLNVAATSNPGTVGGTGENTIVYANAIAFKATKGAKINWEENRTFRVGGKETTLSAVRENVTAFLALIENGDDTDPYGAEHKCPKDGAGAIVCDRATWDERLHALEAGVGETAKRIRALAQTHEQTANCRTSEEEGKTGHALGTKQQGKASNKQGAITGREQCEKAGHEWNFDEGRCEDPDANRHAPSYAQRLGSAMRSAAAAHVAIGLAKCR</sequence>
<evidence type="ECO:0000256" key="1">
    <source>
        <dbReference type="SAM" id="MobiDB-lite"/>
    </source>
</evidence>
<evidence type="ECO:0000256" key="2">
    <source>
        <dbReference type="SAM" id="SignalP"/>
    </source>
</evidence>
<dbReference type="EMBL" id="CAEX01007403">
    <property type="protein sequence ID" value="CCD21292.1"/>
    <property type="molecule type" value="Genomic_DNA"/>
</dbReference>
<dbReference type="AlphaFoldDB" id="F9WUP3"/>
<feature type="region of interest" description="Disordered" evidence="1">
    <location>
        <begin position="151"/>
        <end position="171"/>
    </location>
</feature>
<gene>
    <name evidence="3" type="ORF">TvY486_0003630</name>
</gene>
<organism evidence="3 4">
    <name type="scientific">Trypanosoma vivax (strain Y486)</name>
    <dbReference type="NCBI Taxonomy" id="1055687"/>
    <lineage>
        <taxon>Eukaryota</taxon>
        <taxon>Discoba</taxon>
        <taxon>Euglenozoa</taxon>
        <taxon>Kinetoplastea</taxon>
        <taxon>Metakinetoplastina</taxon>
        <taxon>Trypanosomatida</taxon>
        <taxon>Trypanosomatidae</taxon>
        <taxon>Trypanosoma</taxon>
        <taxon>Duttonella</taxon>
    </lineage>
</organism>
<feature type="signal peptide" evidence="2">
    <location>
        <begin position="1"/>
        <end position="21"/>
    </location>
</feature>
<protein>
    <submittedName>
        <fullName evidence="3">Uncharacterized protein</fullName>
    </submittedName>
</protein>
<feature type="region of interest" description="Disordered" evidence="1">
    <location>
        <begin position="358"/>
        <end position="386"/>
    </location>
</feature>
<name>F9WUP3_TRYVY</name>
<keyword evidence="2" id="KW-0732">Signal</keyword>
<proteinExistence type="predicted"/>
<dbReference type="VEuPathDB" id="TriTrypDB:TvY486_0003630"/>